<organism evidence="6 7">
    <name type="scientific">Setomelanomma holmii</name>
    <dbReference type="NCBI Taxonomy" id="210430"/>
    <lineage>
        <taxon>Eukaryota</taxon>
        <taxon>Fungi</taxon>
        <taxon>Dikarya</taxon>
        <taxon>Ascomycota</taxon>
        <taxon>Pezizomycotina</taxon>
        <taxon>Dothideomycetes</taxon>
        <taxon>Pleosporomycetidae</taxon>
        <taxon>Pleosporales</taxon>
        <taxon>Pleosporineae</taxon>
        <taxon>Phaeosphaeriaceae</taxon>
        <taxon>Setomelanomma</taxon>
    </lineage>
</organism>
<comment type="similarity">
    <text evidence="5">Belongs to the tannase family.</text>
</comment>
<name>A0A9P4LJN9_9PLEO</name>
<keyword evidence="1" id="KW-0719">Serine esterase</keyword>
<comment type="caution">
    <text evidence="6">The sequence shown here is derived from an EMBL/GenBank/DDBJ whole genome shotgun (WGS) entry which is preliminary data.</text>
</comment>
<dbReference type="EMBL" id="ML978221">
    <property type="protein sequence ID" value="KAF2027843.1"/>
    <property type="molecule type" value="Genomic_DNA"/>
</dbReference>
<dbReference type="InterPro" id="IPR011118">
    <property type="entry name" value="Tannase/feruloyl_esterase"/>
</dbReference>
<evidence type="ECO:0000256" key="3">
    <source>
        <dbReference type="ARBA" id="ARBA00022801"/>
    </source>
</evidence>
<accession>A0A9P4LJN9</accession>
<dbReference type="PANTHER" id="PTHR33938:SF8">
    <property type="entry name" value="CARBOXYLIC ESTER HYDROLASE"/>
    <property type="match status" value="1"/>
</dbReference>
<keyword evidence="3 5" id="KW-0378">Hydrolase</keyword>
<dbReference type="PANTHER" id="PTHR33938">
    <property type="entry name" value="FERULOYL ESTERASE B-RELATED"/>
    <property type="match status" value="1"/>
</dbReference>
<dbReference type="Proteomes" id="UP000799777">
    <property type="component" value="Unassembled WGS sequence"/>
</dbReference>
<protein>
    <recommendedName>
        <fullName evidence="5">Carboxylic ester hydrolase</fullName>
        <ecNumber evidence="5">3.1.1.-</ecNumber>
    </recommendedName>
</protein>
<dbReference type="GO" id="GO:0052689">
    <property type="term" value="F:carboxylic ester hydrolase activity"/>
    <property type="evidence" value="ECO:0007669"/>
    <property type="project" value="UniProtKB-KW"/>
</dbReference>
<keyword evidence="2" id="KW-0732">Signal</keyword>
<evidence type="ECO:0000256" key="1">
    <source>
        <dbReference type="ARBA" id="ARBA00022487"/>
    </source>
</evidence>
<keyword evidence="7" id="KW-1185">Reference proteome</keyword>
<gene>
    <name evidence="6" type="ORF">EK21DRAFT_102288</name>
</gene>
<dbReference type="Pfam" id="PF07519">
    <property type="entry name" value="Tannase"/>
    <property type="match status" value="2"/>
</dbReference>
<dbReference type="EC" id="3.1.1.-" evidence="5"/>
<evidence type="ECO:0000256" key="5">
    <source>
        <dbReference type="RuleBase" id="RU361238"/>
    </source>
</evidence>
<keyword evidence="4" id="KW-1015">Disulfide bond</keyword>
<evidence type="ECO:0000313" key="6">
    <source>
        <dbReference type="EMBL" id="KAF2027843.1"/>
    </source>
</evidence>
<evidence type="ECO:0000313" key="7">
    <source>
        <dbReference type="Proteomes" id="UP000799777"/>
    </source>
</evidence>
<reference evidence="6" key="1">
    <citation type="journal article" date="2020" name="Stud. Mycol.">
        <title>101 Dothideomycetes genomes: a test case for predicting lifestyles and emergence of pathogens.</title>
        <authorList>
            <person name="Haridas S."/>
            <person name="Albert R."/>
            <person name="Binder M."/>
            <person name="Bloem J."/>
            <person name="Labutti K."/>
            <person name="Salamov A."/>
            <person name="Andreopoulos B."/>
            <person name="Baker S."/>
            <person name="Barry K."/>
            <person name="Bills G."/>
            <person name="Bluhm B."/>
            <person name="Cannon C."/>
            <person name="Castanera R."/>
            <person name="Culley D."/>
            <person name="Daum C."/>
            <person name="Ezra D."/>
            <person name="Gonzalez J."/>
            <person name="Henrissat B."/>
            <person name="Kuo A."/>
            <person name="Liang C."/>
            <person name="Lipzen A."/>
            <person name="Lutzoni F."/>
            <person name="Magnuson J."/>
            <person name="Mondo S."/>
            <person name="Nolan M."/>
            <person name="Ohm R."/>
            <person name="Pangilinan J."/>
            <person name="Park H.-J."/>
            <person name="Ramirez L."/>
            <person name="Alfaro M."/>
            <person name="Sun H."/>
            <person name="Tritt A."/>
            <person name="Yoshinaga Y."/>
            <person name="Zwiers L.-H."/>
            <person name="Turgeon B."/>
            <person name="Goodwin S."/>
            <person name="Spatafora J."/>
            <person name="Crous P."/>
            <person name="Grigoriev I."/>
        </authorList>
    </citation>
    <scope>NUCLEOTIDE SEQUENCE</scope>
    <source>
        <strain evidence="6">CBS 110217</strain>
    </source>
</reference>
<evidence type="ECO:0000256" key="2">
    <source>
        <dbReference type="ARBA" id="ARBA00022729"/>
    </source>
</evidence>
<dbReference type="OrthoDB" id="3039123at2759"/>
<dbReference type="AlphaFoldDB" id="A0A9P4LJN9"/>
<proteinExistence type="inferred from homology"/>
<sequence length="420" mass="45661">MSFIYSIKTMLISTRRVVRATTLWFCFATLLLAGLNACEVVFPNTHPGNHDTINTMIWLPTDENWTGRFLGAGGFAVLTTDGGHAADAAIESWAQISPGNVNWNLFQTFASFSLDEATVLGRAVVEAYYGKGPTYSYWNECSQGGRQGHLMAQRFVDHYAGTWATGAGTNWAKDENKHVVGLFPTLCELDAIRVASIEACDALDDLKPAAPDDCTFDPHTRAGQTWEGAAFPQGKFLWYSLEPGAALCASVATTCNNGTCVGAPVGITAEWNKYFVTIDLSTVNIRVLDYLFHQSINRYDSTIGTSDTDLSYFQKAGGRLITSHGLADQLLPPGTLLNYVKRLHERDPNASNYYKYFDALGVDHCGLAGGKGCLIDWVEKGVAPDTLEAETQNAAASCSVDLCLWPKKLVYLGGDPDVAC</sequence>
<evidence type="ECO:0000256" key="4">
    <source>
        <dbReference type="ARBA" id="ARBA00023157"/>
    </source>
</evidence>